<dbReference type="InterPro" id="IPR000160">
    <property type="entry name" value="GGDEF_dom"/>
</dbReference>
<dbReference type="Gene3D" id="3.30.70.270">
    <property type="match status" value="1"/>
</dbReference>
<dbReference type="Pfam" id="PF00990">
    <property type="entry name" value="GGDEF"/>
    <property type="match status" value="1"/>
</dbReference>
<feature type="domain" description="FHA" evidence="2">
    <location>
        <begin position="25"/>
        <end position="75"/>
    </location>
</feature>
<dbReference type="SUPFAM" id="SSF55781">
    <property type="entry name" value="GAF domain-like"/>
    <property type="match status" value="1"/>
</dbReference>
<dbReference type="InterPro" id="IPR008984">
    <property type="entry name" value="SMAD_FHA_dom_sf"/>
</dbReference>
<evidence type="ECO:0000313" key="5">
    <source>
        <dbReference type="Proteomes" id="UP000252355"/>
    </source>
</evidence>
<dbReference type="InterPro" id="IPR029016">
    <property type="entry name" value="GAF-like_dom_sf"/>
</dbReference>
<evidence type="ECO:0000259" key="2">
    <source>
        <dbReference type="PROSITE" id="PS50006"/>
    </source>
</evidence>
<dbReference type="GO" id="GO:0043709">
    <property type="term" value="P:cell adhesion involved in single-species biofilm formation"/>
    <property type="evidence" value="ECO:0007669"/>
    <property type="project" value="TreeGrafter"/>
</dbReference>
<dbReference type="CDD" id="cd00060">
    <property type="entry name" value="FHA"/>
    <property type="match status" value="1"/>
</dbReference>
<dbReference type="GO" id="GO:0005886">
    <property type="term" value="C:plasma membrane"/>
    <property type="evidence" value="ECO:0007669"/>
    <property type="project" value="TreeGrafter"/>
</dbReference>
<feature type="compositionally biased region" description="Basic and acidic residues" evidence="1">
    <location>
        <begin position="497"/>
        <end position="518"/>
    </location>
</feature>
<name>A0A367ZRZ3_9BACT</name>
<dbReference type="InterPro" id="IPR000253">
    <property type="entry name" value="FHA_dom"/>
</dbReference>
<dbReference type="GO" id="GO:1902201">
    <property type="term" value="P:negative regulation of bacterial-type flagellum-dependent cell motility"/>
    <property type="evidence" value="ECO:0007669"/>
    <property type="project" value="TreeGrafter"/>
</dbReference>
<evidence type="ECO:0000259" key="3">
    <source>
        <dbReference type="PROSITE" id="PS50887"/>
    </source>
</evidence>
<proteinExistence type="predicted"/>
<dbReference type="PANTHER" id="PTHR45138">
    <property type="entry name" value="REGULATORY COMPONENTS OF SENSORY TRANSDUCTION SYSTEM"/>
    <property type="match status" value="1"/>
</dbReference>
<accession>A0A367ZRZ3</accession>
<comment type="caution">
    <text evidence="4">The sequence shown here is derived from an EMBL/GenBank/DDBJ whole genome shotgun (WGS) entry which is preliminary data.</text>
</comment>
<feature type="domain" description="GGDEF" evidence="3">
    <location>
        <begin position="361"/>
        <end position="494"/>
    </location>
</feature>
<dbReference type="InterPro" id="IPR029787">
    <property type="entry name" value="Nucleotide_cyclase"/>
</dbReference>
<dbReference type="CDD" id="cd01949">
    <property type="entry name" value="GGDEF"/>
    <property type="match status" value="1"/>
</dbReference>
<dbReference type="InterPro" id="IPR043128">
    <property type="entry name" value="Rev_trsase/Diguanyl_cyclase"/>
</dbReference>
<protein>
    <submittedName>
        <fullName evidence="4">Diguanylate cyclase/phosphodiesterase (GGDEF &amp; EAL domains) with PAS/PAC sensor(S)</fullName>
    </submittedName>
</protein>
<dbReference type="PROSITE" id="PS50887">
    <property type="entry name" value="GGDEF"/>
    <property type="match status" value="1"/>
</dbReference>
<dbReference type="EMBL" id="QOQW01000008">
    <property type="protein sequence ID" value="RCK80152.1"/>
    <property type="molecule type" value="Genomic_DNA"/>
</dbReference>
<dbReference type="FunFam" id="3.30.70.270:FF:000001">
    <property type="entry name" value="Diguanylate cyclase domain protein"/>
    <property type="match status" value="1"/>
</dbReference>
<dbReference type="Pfam" id="PF00498">
    <property type="entry name" value="FHA"/>
    <property type="match status" value="1"/>
</dbReference>
<dbReference type="GO" id="GO:0052621">
    <property type="term" value="F:diguanylate cyclase activity"/>
    <property type="evidence" value="ECO:0007669"/>
    <property type="project" value="TreeGrafter"/>
</dbReference>
<evidence type="ECO:0000256" key="1">
    <source>
        <dbReference type="SAM" id="MobiDB-lite"/>
    </source>
</evidence>
<reference evidence="4 5" key="1">
    <citation type="submission" date="2018-05" db="EMBL/GenBank/DDBJ databases">
        <title>A metagenomic window into the 2 km-deep terrestrial subsurface aquifer revealed taxonomically and functionally diverse microbial community comprising novel uncultured bacterial lineages.</title>
        <authorList>
            <person name="Kadnikov V.V."/>
            <person name="Mardanov A.V."/>
            <person name="Beletsky A.V."/>
            <person name="Banks D."/>
            <person name="Pimenov N.V."/>
            <person name="Frank Y.A."/>
            <person name="Karnachuk O.V."/>
            <person name="Ravin N.V."/>
        </authorList>
    </citation>
    <scope>NUCLEOTIDE SEQUENCE [LARGE SCALE GENOMIC DNA]</scope>
    <source>
        <strain evidence="4">BY5</strain>
    </source>
</reference>
<dbReference type="Proteomes" id="UP000252355">
    <property type="component" value="Unassembled WGS sequence"/>
</dbReference>
<dbReference type="SUPFAM" id="SSF49879">
    <property type="entry name" value="SMAD/FHA domain"/>
    <property type="match status" value="1"/>
</dbReference>
<dbReference type="SUPFAM" id="SSF55073">
    <property type="entry name" value="Nucleotide cyclase"/>
    <property type="match status" value="1"/>
</dbReference>
<sequence>MRLIIRDTTGRVLHSGPVLPSNRGLRIGSGETCDIRLKRLGIAREHALLTVNAQGEASLQDLQSPFGTYVDNRKIPPGFVVTIPPGAKVKLADAVILEITEAAPEGEAPAPAPSSTGVGALESSIFPFFLTRNEQFVHKAFQEAYAAIPERYHDLLRELAGRLTEKVRELSAVLEVSFALNSIFSFQRLLEFSIEMALRVTLAERGFIMLYNEELDRLETVVVRGMAPREIEKDMLAASTLVSRCFRTGQPFVGSGADLEEAVPAVVRPSERGITAIAITPLRIENSTIGVLYLDTKRPGATFPSAVLEILKFFAAQASLVIHRARLFHLATTDGLTGLANQKHFHQRLLEEFCRSIRHKKPLSLVMLDLDRFKMINEVHGEQAGDQVLKKLGRLFRSGMRVHDLVARFGGDEFMLLLPETPIEGASTAAEKLRAMIESTSFRVGKKAIRLTGSFGVACTTASMTKPIELVQAVEKALGRAQKQGGNRVVVHAPTSRRPEPTKAGRERPPSKEGTERP</sequence>
<organism evidence="4 5">
    <name type="scientific">Candidatus Ozemobacter sibiricus</name>
    <dbReference type="NCBI Taxonomy" id="2268124"/>
    <lineage>
        <taxon>Bacteria</taxon>
        <taxon>Candidatus Ozemobacteria</taxon>
        <taxon>Candidatus Ozemobacterales</taxon>
        <taxon>Candidatus Ozemobacteraceae</taxon>
        <taxon>Candidatus Ozemobacter</taxon>
    </lineage>
</organism>
<dbReference type="SMART" id="SM00267">
    <property type="entry name" value="GGDEF"/>
    <property type="match status" value="1"/>
</dbReference>
<dbReference type="Gene3D" id="2.60.200.20">
    <property type="match status" value="1"/>
</dbReference>
<dbReference type="InterPro" id="IPR003018">
    <property type="entry name" value="GAF"/>
</dbReference>
<dbReference type="AlphaFoldDB" id="A0A367ZRZ3"/>
<dbReference type="PROSITE" id="PS50006">
    <property type="entry name" value="FHA_DOMAIN"/>
    <property type="match status" value="1"/>
</dbReference>
<dbReference type="Pfam" id="PF13185">
    <property type="entry name" value="GAF_2"/>
    <property type="match status" value="1"/>
</dbReference>
<dbReference type="PANTHER" id="PTHR45138:SF9">
    <property type="entry name" value="DIGUANYLATE CYCLASE DGCM-RELATED"/>
    <property type="match status" value="1"/>
</dbReference>
<evidence type="ECO:0000313" key="4">
    <source>
        <dbReference type="EMBL" id="RCK80152.1"/>
    </source>
</evidence>
<feature type="region of interest" description="Disordered" evidence="1">
    <location>
        <begin position="481"/>
        <end position="518"/>
    </location>
</feature>
<dbReference type="Gene3D" id="3.30.450.40">
    <property type="match status" value="1"/>
</dbReference>
<dbReference type="NCBIfam" id="TIGR00254">
    <property type="entry name" value="GGDEF"/>
    <property type="match status" value="1"/>
</dbReference>
<dbReference type="SMART" id="SM00240">
    <property type="entry name" value="FHA"/>
    <property type="match status" value="1"/>
</dbReference>
<gene>
    <name evidence="4" type="ORF">OZSIB_3656</name>
</gene>
<dbReference type="SMART" id="SM00065">
    <property type="entry name" value="GAF"/>
    <property type="match status" value="1"/>
</dbReference>
<dbReference type="InterPro" id="IPR050469">
    <property type="entry name" value="Diguanylate_Cyclase"/>
</dbReference>